<feature type="region of interest" description="Disordered" evidence="1">
    <location>
        <begin position="513"/>
        <end position="532"/>
    </location>
</feature>
<dbReference type="InterPro" id="IPR053311">
    <property type="entry name" value="Mucosal_Integrity_Assoc"/>
</dbReference>
<dbReference type="InParanoid" id="D2HWZ9"/>
<protein>
    <recommendedName>
        <fullName evidence="3">SEA domain-containing protein</fullName>
    </recommendedName>
</protein>
<feature type="compositionally biased region" description="Low complexity" evidence="1">
    <location>
        <begin position="585"/>
        <end position="598"/>
    </location>
</feature>
<feature type="region of interest" description="Disordered" evidence="1">
    <location>
        <begin position="225"/>
        <end position="252"/>
    </location>
</feature>
<evidence type="ECO:0000259" key="3">
    <source>
        <dbReference type="PROSITE" id="PS50024"/>
    </source>
</evidence>
<feature type="transmembrane region" description="Helical" evidence="2">
    <location>
        <begin position="1092"/>
        <end position="1118"/>
    </location>
</feature>
<feature type="compositionally biased region" description="Polar residues" evidence="1">
    <location>
        <begin position="120"/>
        <end position="144"/>
    </location>
</feature>
<feature type="compositionally biased region" description="Low complexity" evidence="1">
    <location>
        <begin position="1340"/>
        <end position="1359"/>
    </location>
</feature>
<name>D2HWZ9_AILME</name>
<proteinExistence type="predicted"/>
<accession>D2HWZ9</accession>
<evidence type="ECO:0000256" key="1">
    <source>
        <dbReference type="SAM" id="MobiDB-lite"/>
    </source>
</evidence>
<dbReference type="PROSITE" id="PS01186">
    <property type="entry name" value="EGF_2"/>
    <property type="match status" value="1"/>
</dbReference>
<feature type="compositionally biased region" description="Polar residues" evidence="1">
    <location>
        <begin position="1601"/>
        <end position="1616"/>
    </location>
</feature>
<feature type="region of interest" description="Disordered" evidence="1">
    <location>
        <begin position="649"/>
        <end position="685"/>
    </location>
</feature>
<dbReference type="InterPro" id="IPR000742">
    <property type="entry name" value="EGF"/>
</dbReference>
<dbReference type="PROSITE" id="PS50024">
    <property type="entry name" value="SEA"/>
    <property type="match status" value="1"/>
</dbReference>
<evidence type="ECO:0000313" key="4">
    <source>
        <dbReference type="EMBL" id="EFB16427.1"/>
    </source>
</evidence>
<feature type="region of interest" description="Disordered" evidence="1">
    <location>
        <begin position="540"/>
        <end position="561"/>
    </location>
</feature>
<feature type="domain" description="SEA" evidence="3">
    <location>
        <begin position="1696"/>
        <end position="1817"/>
    </location>
</feature>
<feature type="compositionally biased region" description="Low complexity" evidence="1">
    <location>
        <begin position="379"/>
        <end position="404"/>
    </location>
</feature>
<feature type="region of interest" description="Disordered" evidence="1">
    <location>
        <begin position="342"/>
        <end position="361"/>
    </location>
</feature>
<feature type="region of interest" description="Disordered" evidence="1">
    <location>
        <begin position="170"/>
        <end position="211"/>
    </location>
</feature>
<dbReference type="PROSITE" id="PS00022">
    <property type="entry name" value="EGF_1"/>
    <property type="match status" value="2"/>
</dbReference>
<feature type="region of interest" description="Disordered" evidence="1">
    <location>
        <begin position="1448"/>
        <end position="1548"/>
    </location>
</feature>
<evidence type="ECO:0000256" key="2">
    <source>
        <dbReference type="SAM" id="Phobius"/>
    </source>
</evidence>
<dbReference type="InterPro" id="IPR000082">
    <property type="entry name" value="SEA_dom"/>
</dbReference>
<keyword evidence="2" id="KW-0812">Transmembrane</keyword>
<feature type="compositionally biased region" description="Low complexity" evidence="1">
    <location>
        <begin position="667"/>
        <end position="684"/>
    </location>
</feature>
<reference evidence="4" key="1">
    <citation type="journal article" date="2010" name="Nature">
        <title>The sequence and de novo assembly of the giant panda genome.</title>
        <authorList>
            <person name="Li R."/>
            <person name="Fan W."/>
            <person name="Tian G."/>
            <person name="Zhu H."/>
            <person name="He L."/>
            <person name="Cai J."/>
            <person name="Huang Q."/>
            <person name="Cai Q."/>
            <person name="Li B."/>
            <person name="Bai Y."/>
            <person name="Zhang Z."/>
            <person name="Zhang Y."/>
            <person name="Wang W."/>
            <person name="Li J."/>
            <person name="Wei F."/>
            <person name="Li H."/>
            <person name="Jian M."/>
            <person name="Li J."/>
            <person name="Zhang Z."/>
            <person name="Nielsen R."/>
            <person name="Li D."/>
            <person name="Gu W."/>
            <person name="Yang Z."/>
            <person name="Xuan Z."/>
            <person name="Ryder O.A."/>
            <person name="Leung F.C."/>
            <person name="Zhou Y."/>
            <person name="Cao J."/>
            <person name="Sun X."/>
            <person name="Fu Y."/>
            <person name="Fang X."/>
            <person name="Guo X."/>
            <person name="Wang B."/>
            <person name="Hou R."/>
            <person name="Shen F."/>
            <person name="Mu B."/>
            <person name="Ni P."/>
            <person name="Lin R."/>
            <person name="Qian W."/>
            <person name="Wang G."/>
            <person name="Yu C."/>
            <person name="Nie W."/>
            <person name="Wang J."/>
            <person name="Wu Z."/>
            <person name="Liang H."/>
            <person name="Min J."/>
            <person name="Wu Q."/>
            <person name="Cheng S."/>
            <person name="Ruan J."/>
            <person name="Wang M."/>
            <person name="Shi Z."/>
            <person name="Wen M."/>
            <person name="Liu B."/>
            <person name="Ren X."/>
            <person name="Zheng H."/>
            <person name="Dong D."/>
            <person name="Cook K."/>
            <person name="Shan G."/>
            <person name="Zhang H."/>
            <person name="Kosiol C."/>
            <person name="Xie X."/>
            <person name="Lu Z."/>
            <person name="Zheng H."/>
            <person name="Li Y."/>
            <person name="Steiner C.C."/>
            <person name="Lam T.T."/>
            <person name="Lin S."/>
            <person name="Zhang Q."/>
            <person name="Li G."/>
            <person name="Tian J."/>
            <person name="Gong T."/>
            <person name="Liu H."/>
            <person name="Zhang D."/>
            <person name="Fang L."/>
            <person name="Ye C."/>
            <person name="Zhang J."/>
            <person name="Hu W."/>
            <person name="Xu A."/>
            <person name="Ren Y."/>
            <person name="Zhang G."/>
            <person name="Bruford M.W."/>
            <person name="Li Q."/>
            <person name="Ma L."/>
            <person name="Guo Y."/>
            <person name="An N."/>
            <person name="Hu Y."/>
            <person name="Zheng Y."/>
            <person name="Shi Y."/>
            <person name="Li Z."/>
            <person name="Liu Q."/>
            <person name="Chen Y."/>
            <person name="Zhao J."/>
            <person name="Qu N."/>
            <person name="Zhao S."/>
            <person name="Tian F."/>
            <person name="Wang X."/>
            <person name="Wang H."/>
            <person name="Xu L."/>
            <person name="Liu X."/>
            <person name="Vinar T."/>
            <person name="Wang Y."/>
            <person name="Lam T.W."/>
            <person name="Yiu S.M."/>
            <person name="Liu S."/>
            <person name="Zhang H."/>
            <person name="Li D."/>
            <person name="Huang Y."/>
            <person name="Wang X."/>
            <person name="Yang G."/>
            <person name="Jiang Z."/>
            <person name="Wang J."/>
            <person name="Qin N."/>
            <person name="Li L."/>
            <person name="Li J."/>
            <person name="Bolund L."/>
            <person name="Kristiansen K."/>
            <person name="Wong G.K."/>
            <person name="Olson M."/>
            <person name="Zhang X."/>
            <person name="Li S."/>
            <person name="Yang H."/>
            <person name="Wang J."/>
            <person name="Wang J."/>
        </authorList>
    </citation>
    <scope>NUCLEOTIDE SEQUENCE [LARGE SCALE GENOMIC DNA]</scope>
</reference>
<feature type="compositionally biased region" description="Polar residues" evidence="1">
    <location>
        <begin position="1360"/>
        <end position="1386"/>
    </location>
</feature>
<feature type="compositionally biased region" description="Low complexity" evidence="1">
    <location>
        <begin position="415"/>
        <end position="432"/>
    </location>
</feature>
<feature type="region of interest" description="Disordered" evidence="1">
    <location>
        <begin position="704"/>
        <end position="734"/>
    </location>
</feature>
<feature type="region of interest" description="Disordered" evidence="1">
    <location>
        <begin position="377"/>
        <end position="467"/>
    </location>
</feature>
<feature type="compositionally biased region" description="Polar residues" evidence="1">
    <location>
        <begin position="1414"/>
        <end position="1426"/>
    </location>
</feature>
<feature type="region of interest" description="Disordered" evidence="1">
    <location>
        <begin position="576"/>
        <end position="607"/>
    </location>
</feature>
<feature type="compositionally biased region" description="Polar residues" evidence="1">
    <location>
        <begin position="540"/>
        <end position="552"/>
    </location>
</feature>
<dbReference type="PANTHER" id="PTHR37999">
    <property type="entry name" value="MUCIN-17"/>
    <property type="match status" value="1"/>
</dbReference>
<dbReference type="SMART" id="SM00181">
    <property type="entry name" value="EGF"/>
    <property type="match status" value="3"/>
</dbReference>
<feature type="region of interest" description="Disordered" evidence="1">
    <location>
        <begin position="1597"/>
        <end position="1616"/>
    </location>
</feature>
<feature type="compositionally biased region" description="Polar residues" evidence="1">
    <location>
        <begin position="1493"/>
        <end position="1538"/>
    </location>
</feature>
<dbReference type="Gene3D" id="2.10.25.10">
    <property type="entry name" value="Laminin"/>
    <property type="match status" value="1"/>
</dbReference>
<feature type="region of interest" description="Disordered" evidence="1">
    <location>
        <begin position="120"/>
        <end position="145"/>
    </location>
</feature>
<feature type="compositionally biased region" description="Polar residues" evidence="1">
    <location>
        <begin position="705"/>
        <end position="734"/>
    </location>
</feature>
<feature type="region of interest" description="Disordered" evidence="1">
    <location>
        <begin position="757"/>
        <end position="795"/>
    </location>
</feature>
<feature type="compositionally biased region" description="Low complexity" evidence="1">
    <location>
        <begin position="180"/>
        <end position="211"/>
    </location>
</feature>
<dbReference type="CDD" id="cd00054">
    <property type="entry name" value="EGF_CA"/>
    <property type="match status" value="1"/>
</dbReference>
<gene>
    <name evidence="4" type="ORF">PANDA_017100</name>
</gene>
<feature type="compositionally biased region" description="Polar residues" evidence="1">
    <location>
        <begin position="1398"/>
        <end position="1407"/>
    </location>
</feature>
<feature type="transmembrane region" description="Helical" evidence="2">
    <location>
        <begin position="935"/>
        <end position="957"/>
    </location>
</feature>
<dbReference type="GO" id="GO:0071944">
    <property type="term" value="C:cell periphery"/>
    <property type="evidence" value="ECO:0007669"/>
    <property type="project" value="UniProtKB-ARBA"/>
</dbReference>
<feature type="region of interest" description="Disordered" evidence="1">
    <location>
        <begin position="1257"/>
        <end position="1278"/>
    </location>
</feature>
<dbReference type="EMBL" id="GL193583">
    <property type="protein sequence ID" value="EFB16427.1"/>
    <property type="molecule type" value="Genomic_DNA"/>
</dbReference>
<dbReference type="PANTHER" id="PTHR37999:SF2">
    <property type="entry name" value="MUCIN-17"/>
    <property type="match status" value="1"/>
</dbReference>
<feature type="compositionally biased region" description="Polar residues" evidence="1">
    <location>
        <begin position="434"/>
        <end position="467"/>
    </location>
</feature>
<feature type="compositionally biased region" description="Polar residues" evidence="1">
    <location>
        <begin position="650"/>
        <end position="666"/>
    </location>
</feature>
<feature type="region of interest" description="Disordered" evidence="1">
    <location>
        <begin position="1340"/>
        <end position="1426"/>
    </location>
</feature>
<keyword evidence="2" id="KW-1133">Transmembrane helix</keyword>
<feature type="compositionally biased region" description="Polar residues" evidence="1">
    <location>
        <begin position="515"/>
        <end position="532"/>
    </location>
</feature>
<feature type="compositionally biased region" description="Low complexity" evidence="1">
    <location>
        <begin position="1455"/>
        <end position="1478"/>
    </location>
</feature>
<organism evidence="4">
    <name type="scientific">Ailuropoda melanoleuca</name>
    <name type="common">Giant panda</name>
    <dbReference type="NCBI Taxonomy" id="9646"/>
    <lineage>
        <taxon>Eukaryota</taxon>
        <taxon>Metazoa</taxon>
        <taxon>Chordata</taxon>
        <taxon>Craniata</taxon>
        <taxon>Vertebrata</taxon>
        <taxon>Euteleostomi</taxon>
        <taxon>Mammalia</taxon>
        <taxon>Eutheria</taxon>
        <taxon>Laurasiatheria</taxon>
        <taxon>Carnivora</taxon>
        <taxon>Caniformia</taxon>
        <taxon>Ursidae</taxon>
        <taxon>Ailuropoda</taxon>
    </lineage>
</organism>
<keyword evidence="2" id="KW-0472">Membrane</keyword>
<feature type="compositionally biased region" description="Polar residues" evidence="1">
    <location>
        <begin position="232"/>
        <end position="244"/>
    </location>
</feature>
<sequence>MSELVTKVEATPLIAYTSTTECIRPTSLVITTTYPTACVTLTTAERRPSATTSPPTTTTALGRTPTTVALLSSSVSAPHTTFRTPVSSTTATPERASLATASIQTPSPLIAATTPLPSPASTFETATAATHDPASTSRLTTPTTRGVAASALSAPTVTWETMSSTKTKLLGTDTPRETLTTGIPSIPPITSSIPPTNTVVSATPATSETTLEPTTTSIYTTFPTTEPHSPTAAATHTGKLTSAPSPAIPTWKTTLTPAKDISAASLMTEMPPPPTIPSLITPRNTVNSATPASSIPVTTSTLTSATSTRLSSLPAPFTKSVSSWTTNSTPLSTLITTLPTTHVPSTPISPTRTGTMATTEIPTPTNISTIVTLNTASLPTSSTPETTTTIGVTTPTPTIPHSTPGVTSSNVYPEGSTTTSAITPAPSTTGTPRISPTMTTSSVSTGTPASTPTTVISTSRGPSGSPITITDLSSTITVSKMSAVPTSVIPSSPTVQDADTTPSVITASPAKPAVLTSTHGTPPPTLATNTPEIPSRLATTSSVTPMNTVDSLTSTASTPGTVTTKTLTSATRMHLSSLPAPTTESVSTSTANTTPSSTLNTRTSPTTSSLKTFATDTTTGCFLCSPTPCPDSVSVTIAPVSPATPCVETGPSSEVTSTPTNPVSVFTSPTEMATSPSSTSMTTARPMHTDTSTVLETHPAHSITAAPSSVGTGTVPSDTVVTSTQRPTSGNWMSTNSVTIPHMPGFTSLPLTPRPSSSFPTAVVTSSKSTHAAPTTTKTPETPAVTPRSTTTLTSPRTTLTTAQMTTRSRLTTTPGPCDNGGTWMQGLCHCPLGFSGDHCELQEIRCQNGGKWDGFRCHCPSTFYGSCCEFVADQVDLGTVDTEVDMEVSVDQEFSPDLNDSTSTAYKDFSDTFRDQCPCAWSWKCPPTDLRAPGLSTLSGSIVVVYLVLLELPFSLQLESEYEKMKTVLKEELQNVSYNGDSCQNNQSEPKLEGRFTYACVPPALCFKPDSVKPAICHRATAKGYEDFYFPLVEENRLCCVTKCTPGVDGAIDCHQGQCLLQRSGPACRCFSTDTHWFSGPRCEVAVAWRALVGGLVGVVVLLLLLLLASLSLFVALSRSRRGGQGGGQSWDDDRRWFEIWDEDTVGTFSNLGLEDDRTVKDEHFQVALENADTNVRGCSEISQAGRCETAVADTGPQGPPQLAAEPLRTSFPARMRPGHAACEQRMGKDEGCRCEPWGFTDMKKWQRSILMRGSPATTSTNYASTSTSNYPSSPSAMSTSVESTVTAAGSLSRDSAVSFYATGSSNSLSPSGFSTTTMNTGHRMTTFTELTSLFTTSPGLSKSAVSSGTSSTWEESTAVPSSLGHLSTTPIVSTQTDSGLTEGSTVYPGTPDLSKPTVTSNSTISRGDGVPASTSGTADSFTTHAAGGETTSSFAAGFTFHTTPSELSTSALPTHSSHSTDDASLASASSPGSSVTTKDDRSSVSTSRSTEPFSTSGGDDQTTFPPGSTSNTIISPVSTATSFHSSYSTDKTSPGFPSSPSDLSHPSLLSERTTLILTEEPIVYTSVSDFPKSTVSSETSFTNFEGSSASCSGSGHLSTTTGVPQHTSLNRSDGSTVYTDTPICPYLQWFGTRPFPESTSSGSTSSSAGTSSCTGQCQNGTSWNGEECVCAQGFSGYQCKSLVDSFPLEIPEKVNATLIVTAKVTNRNFTKDLNNISSPVYWNFTQLFKSQMDKTYMGKDFPQYRGGIIRRLLVTDESSSPGSSNGSDVVEPDVVMEANYTSDFRELFENLTKIVKVKIMNEIKRLSGDSEACREQCSQKPAKDYAQFYYVEGLGGKLACVTKGTSGTKLSPNCHERGSQLQRSSPAACEHPAPLRPAPTLPGGRTALATTVVEQGWPTSDTRYWGETCALSTGKSLVYRRDCGSTAGGHNSGPHHLPLQIPEKTAQLFLVFLLAGKTTIRLESGTEKMFWQLPEHRHLGRLYHCLEGSPRWGLCTSQSRSVSKIWFKHCPSTEPPNLKDEPFSLENIYGHFQPSLENIDPTTEVTQGPVPS</sequence>